<dbReference type="InterPro" id="IPR023997">
    <property type="entry name" value="TonB-dep_OMP_SusC/RagA_CS"/>
</dbReference>
<keyword evidence="1" id="KW-0998">Cell outer membrane</keyword>
<dbReference type="RefSeq" id="WP_105726203.1">
    <property type="nucleotide sequence ID" value="NZ_PVBS01000002.1"/>
</dbReference>
<dbReference type="EMBL" id="PVBS01000002">
    <property type="protein sequence ID" value="PRD54130.1"/>
    <property type="molecule type" value="Genomic_DNA"/>
</dbReference>
<dbReference type="Gene3D" id="2.170.130.10">
    <property type="entry name" value="TonB-dependent receptor, plug domain"/>
    <property type="match status" value="1"/>
</dbReference>
<comment type="subcellular location">
    <subcellularLocation>
        <location evidence="1">Cell outer membrane</location>
        <topology evidence="1">Multi-pass membrane protein</topology>
    </subcellularLocation>
</comment>
<name>A0A2S9JLV8_9SPHI</name>
<feature type="signal peptide" evidence="2">
    <location>
        <begin position="1"/>
        <end position="33"/>
    </location>
</feature>
<evidence type="ECO:0000256" key="1">
    <source>
        <dbReference type="PROSITE-ProRule" id="PRU01360"/>
    </source>
</evidence>
<dbReference type="Proteomes" id="UP000238642">
    <property type="component" value="Unassembled WGS sequence"/>
</dbReference>
<dbReference type="AlphaFoldDB" id="A0A2S9JLV8"/>
<keyword evidence="2" id="KW-0732">Signal</keyword>
<feature type="domain" description="TonB-dependent receptor plug" evidence="3">
    <location>
        <begin position="139"/>
        <end position="255"/>
    </location>
</feature>
<accession>A0A2S9JLV8</accession>
<comment type="caution">
    <text evidence="4">The sequence shown here is derived from an EMBL/GenBank/DDBJ whole genome shotgun (WGS) entry which is preliminary data.</text>
</comment>
<keyword evidence="5" id="KW-1185">Reference proteome</keyword>
<organism evidence="4 5">
    <name type="scientific">Sphingobacterium gobiense</name>
    <dbReference type="NCBI Taxonomy" id="1382456"/>
    <lineage>
        <taxon>Bacteria</taxon>
        <taxon>Pseudomonadati</taxon>
        <taxon>Bacteroidota</taxon>
        <taxon>Sphingobacteriia</taxon>
        <taxon>Sphingobacteriales</taxon>
        <taxon>Sphingobacteriaceae</taxon>
        <taxon>Sphingobacterium</taxon>
    </lineage>
</organism>
<dbReference type="SUPFAM" id="SSF49464">
    <property type="entry name" value="Carboxypeptidase regulatory domain-like"/>
    <property type="match status" value="1"/>
</dbReference>
<dbReference type="PROSITE" id="PS52016">
    <property type="entry name" value="TONB_DEPENDENT_REC_3"/>
    <property type="match status" value="1"/>
</dbReference>
<keyword evidence="1" id="KW-0472">Membrane</keyword>
<dbReference type="InterPro" id="IPR008969">
    <property type="entry name" value="CarboxyPept-like_regulatory"/>
</dbReference>
<dbReference type="SUPFAM" id="SSF56935">
    <property type="entry name" value="Porins"/>
    <property type="match status" value="1"/>
</dbReference>
<keyword evidence="1" id="KW-0813">Transport</keyword>
<evidence type="ECO:0000259" key="3">
    <source>
        <dbReference type="Pfam" id="PF07715"/>
    </source>
</evidence>
<dbReference type="NCBIfam" id="TIGR04057">
    <property type="entry name" value="SusC_RagA_signa"/>
    <property type="match status" value="1"/>
</dbReference>
<dbReference type="Gene3D" id="2.60.40.1120">
    <property type="entry name" value="Carboxypeptidase-like, regulatory domain"/>
    <property type="match status" value="1"/>
</dbReference>
<dbReference type="InterPro" id="IPR023996">
    <property type="entry name" value="TonB-dep_OMP_SusC/RagA"/>
</dbReference>
<dbReference type="NCBIfam" id="TIGR04056">
    <property type="entry name" value="OMP_RagA_SusC"/>
    <property type="match status" value="1"/>
</dbReference>
<dbReference type="FunFam" id="2.60.40.1120:FF:000003">
    <property type="entry name" value="Outer membrane protein Omp121"/>
    <property type="match status" value="1"/>
</dbReference>
<dbReference type="InterPro" id="IPR039426">
    <property type="entry name" value="TonB-dep_rcpt-like"/>
</dbReference>
<proteinExistence type="inferred from homology"/>
<gene>
    <name evidence="4" type="ORF">C5749_11615</name>
</gene>
<dbReference type="GO" id="GO:0009279">
    <property type="term" value="C:cell outer membrane"/>
    <property type="evidence" value="ECO:0007669"/>
    <property type="project" value="UniProtKB-SubCell"/>
</dbReference>
<evidence type="ECO:0000313" key="4">
    <source>
        <dbReference type="EMBL" id="PRD54130.1"/>
    </source>
</evidence>
<dbReference type="InterPro" id="IPR037066">
    <property type="entry name" value="Plug_dom_sf"/>
</dbReference>
<dbReference type="Pfam" id="PF07715">
    <property type="entry name" value="Plug"/>
    <property type="match status" value="1"/>
</dbReference>
<comment type="similarity">
    <text evidence="1">Belongs to the TonB-dependent receptor family.</text>
</comment>
<dbReference type="Pfam" id="PF13715">
    <property type="entry name" value="CarbopepD_reg_2"/>
    <property type="match status" value="1"/>
</dbReference>
<reference evidence="4 5" key="1">
    <citation type="submission" date="2018-02" db="EMBL/GenBank/DDBJ databases">
        <title>The draft genome of Sphingobacterium gobiense H7.</title>
        <authorList>
            <person name="Li L."/>
            <person name="Liu L."/>
            <person name="Zhang X."/>
            <person name="Wang T."/>
            <person name="Liang L."/>
        </authorList>
    </citation>
    <scope>NUCLEOTIDE SEQUENCE [LARGE SCALE GENOMIC DNA]</scope>
    <source>
        <strain evidence="4 5">ACCC 05757</strain>
    </source>
</reference>
<evidence type="ECO:0000313" key="5">
    <source>
        <dbReference type="Proteomes" id="UP000238642"/>
    </source>
</evidence>
<dbReference type="OrthoDB" id="9768177at2"/>
<feature type="chain" id="PRO_5015425241" evidence="2">
    <location>
        <begin position="34"/>
        <end position="1089"/>
    </location>
</feature>
<sequence>MKSQNFFRRKLLRRGVGLLCLLFALFSLQVAIAAESFHRAAIHSELFVNVTGKVVDPEGNPVIGATVSIKGTTTGTKTDVDGVFRINLPQGDEILVISYVGYKTQEYPVNNQKNVSVTLEPVDALDEVVVVGYGTQKKAHLTGAVETVDMEAIQDLPATNIGAALTGRIAGLGVSGGTARPGSKARLEVRTPIPFGKDAGTTEPLYVIDGMIQVNEQNVPESTLFNNLDPSEIESISILKDGAAAVYGVRGANGVVLVTTKRGKEGQPKISYNGSYAINDAVSHAKMMNAYEFGQYFNIMNGKNGANILPTDDNYPNRIFSEDELEHFKTIDYNWLDDAWKASYNTRHALSVSGGSDRATYFGGVTYSKQNGNLGTLDYNKWNFRAGTDVKVSSNFKVALQVSGNEDQLDKTFNKVSGEGPEDDYRNLLLAAPYVPAFIDGMPAKLPGTANDLSAYHFFEIERLGNLAETDSRFFSVNISAEYEAPFLEGLKARGTYSRNTRHSVGSQIGTKYDLYQFIGRGQHNHIYDGATLDRPITVSNGNRLFYSNRSGNNTQINFFLTYEKQIGKHNFNGLFSVERGEAEGQQEDVWKSDPLETTNGQFGTAFGEIDGRTFANESGSLGYIGRVNYRYGEKYLAEFLFRTDASTKFAPENYWGRFYSLSAGWVVSEEDFFKSVKGIDYLKFRYSAGLMGNDQFPAWAWRQRFSYQVGKGPVFGGDENANTGMSMGRSPNRDATWSDEFKNNLGIEARFLNSRLSTTIDGYFNKGTNILLERIGNMPVTVGGSIAPENYAAVNSYGYEISLGWNDRIGKDFRYGVSTRFSWGDSKIITMDKSAADQAYPWVPSEGTSADVGKWGHDYLGMFKSQEEIDAYVSEYNITSVFGTSVDQLKPGMLYYRDVRGPLQADGTFAEPDGVIDDNDWVQLSDREANNYGFGITLKAGYKSFSFETVIAGSFGGWAEIGGSERKKLNNDISRVYDNRPIIWNDIWDPELNPNGTMPNPNWEDMYNLSSNFWKVSPFRMQVTSLNLGYSLPAKLLDNLKVSNARLYFSAINPLGLYQAYSYRDTYGGAWNSYPNLKTFSFGLNLTL</sequence>
<dbReference type="InterPro" id="IPR012910">
    <property type="entry name" value="Plug_dom"/>
</dbReference>
<keyword evidence="1" id="KW-1134">Transmembrane beta strand</keyword>
<protein>
    <submittedName>
        <fullName evidence="4">SusC/RagA family TonB-linked outer membrane protein</fullName>
    </submittedName>
</protein>
<evidence type="ECO:0000256" key="2">
    <source>
        <dbReference type="SAM" id="SignalP"/>
    </source>
</evidence>
<keyword evidence="1" id="KW-0812">Transmembrane</keyword>